<dbReference type="PROSITE" id="PS50054">
    <property type="entry name" value="TYR_PHOSPHATASE_DUAL"/>
    <property type="match status" value="1"/>
</dbReference>
<gene>
    <name evidence="8" type="ORF">SNOG_05347</name>
</gene>
<dbReference type="EC" id="3.1.3.48" evidence="2"/>
<evidence type="ECO:0000259" key="7">
    <source>
        <dbReference type="PROSITE" id="PS50056"/>
    </source>
</evidence>
<evidence type="ECO:0000256" key="5">
    <source>
        <dbReference type="PIRSR" id="PIRSR000941-50"/>
    </source>
</evidence>
<dbReference type="InterPro" id="IPR000387">
    <property type="entry name" value="Tyr_Pase_dom"/>
</dbReference>
<name>Q0USB7_PHANO</name>
<dbReference type="PIRSF" id="PIRSF000941">
    <property type="entry name" value="DUSP12"/>
    <property type="match status" value="1"/>
</dbReference>
<proteinExistence type="inferred from homology"/>
<dbReference type="FunFam" id="3.90.190.10:FF:000104">
    <property type="entry name" value="Dual specificity phosphatase, putative"/>
    <property type="match status" value="1"/>
</dbReference>
<dbReference type="GO" id="GO:0004725">
    <property type="term" value="F:protein tyrosine phosphatase activity"/>
    <property type="evidence" value="ECO:0007669"/>
    <property type="project" value="UniProtKB-EC"/>
</dbReference>
<dbReference type="EMBL" id="CH445331">
    <property type="protein sequence ID" value="EAT87738.2"/>
    <property type="molecule type" value="Genomic_DNA"/>
</dbReference>
<dbReference type="InterPro" id="IPR000340">
    <property type="entry name" value="Dual-sp_phosphatase_cat-dom"/>
</dbReference>
<dbReference type="PROSITE" id="PS00383">
    <property type="entry name" value="TYR_PHOSPHATASE_1"/>
    <property type="match status" value="1"/>
</dbReference>
<accession>Q0USB7</accession>
<comment type="similarity">
    <text evidence="1">Belongs to the protein-tyrosine phosphatase family. Non-receptor class dual specificity subfamily.</text>
</comment>
<evidence type="ECO:0000256" key="1">
    <source>
        <dbReference type="ARBA" id="ARBA00008601"/>
    </source>
</evidence>
<keyword evidence="3" id="KW-0378">Hydrolase</keyword>
<evidence type="ECO:0000313" key="8">
    <source>
        <dbReference type="EMBL" id="EAT87738.2"/>
    </source>
</evidence>
<dbReference type="GeneID" id="5972628"/>
<dbReference type="PROSITE" id="PS50056">
    <property type="entry name" value="TYR_PHOSPHATASE_2"/>
    <property type="match status" value="1"/>
</dbReference>
<dbReference type="STRING" id="321614.Q0USB7"/>
<evidence type="ECO:0000256" key="4">
    <source>
        <dbReference type="ARBA" id="ARBA00022912"/>
    </source>
</evidence>
<reference evidence="9" key="1">
    <citation type="journal article" date="2007" name="Plant Cell">
        <title>Dothideomycete-plant interactions illuminated by genome sequencing and EST analysis of the wheat pathogen Stagonospora nodorum.</title>
        <authorList>
            <person name="Hane J.K."/>
            <person name="Lowe R.G."/>
            <person name="Solomon P.S."/>
            <person name="Tan K.C."/>
            <person name="Schoch C.L."/>
            <person name="Spatafora J.W."/>
            <person name="Crous P.W."/>
            <person name="Kodira C."/>
            <person name="Birren B.W."/>
            <person name="Galagan J.E."/>
            <person name="Torriani S.F."/>
            <person name="McDonald B.A."/>
            <person name="Oliver R.P."/>
        </authorList>
    </citation>
    <scope>NUCLEOTIDE SEQUENCE [LARGE SCALE GENOMIC DNA]</scope>
    <source>
        <strain evidence="9">SN15 / ATCC MYA-4574 / FGSC 10173</strain>
    </source>
</reference>
<dbReference type="GO" id="GO:0008138">
    <property type="term" value="F:protein tyrosine/serine/threonine phosphatase activity"/>
    <property type="evidence" value="ECO:0000318"/>
    <property type="project" value="GO_Central"/>
</dbReference>
<dbReference type="PANTHER" id="PTHR45848">
    <property type="entry name" value="DUAL SPECIFICITY PROTEIN PHOSPHATASE 12 FAMILY MEMBER"/>
    <property type="match status" value="1"/>
</dbReference>
<dbReference type="FunCoup" id="Q0USB7">
    <property type="interactions" value="714"/>
</dbReference>
<dbReference type="PANTHER" id="PTHR45848:SF4">
    <property type="entry name" value="DUAL SPECIFICITY PROTEIN PHOSPHATASE 12"/>
    <property type="match status" value="1"/>
</dbReference>
<feature type="domain" description="Tyrosine-protein phosphatase" evidence="6">
    <location>
        <begin position="3"/>
        <end position="148"/>
    </location>
</feature>
<dbReference type="InterPro" id="IPR029021">
    <property type="entry name" value="Prot-tyrosine_phosphatase-like"/>
</dbReference>
<feature type="active site" description="Phosphocysteine intermediate" evidence="5">
    <location>
        <position position="92"/>
    </location>
</feature>
<keyword evidence="4" id="KW-0904">Protein phosphatase</keyword>
<dbReference type="InterPro" id="IPR020422">
    <property type="entry name" value="TYR_PHOSPHATASE_DUAL_dom"/>
</dbReference>
<dbReference type="HOGENOM" id="CLU_023312_0_2_1"/>
<evidence type="ECO:0000313" key="9">
    <source>
        <dbReference type="Proteomes" id="UP000001055"/>
    </source>
</evidence>
<evidence type="ECO:0000256" key="2">
    <source>
        <dbReference type="ARBA" id="ARBA00013064"/>
    </source>
</evidence>
<dbReference type="GO" id="GO:0005634">
    <property type="term" value="C:nucleus"/>
    <property type="evidence" value="ECO:0000318"/>
    <property type="project" value="GO_Central"/>
</dbReference>
<protein>
    <recommendedName>
        <fullName evidence="2">protein-tyrosine-phosphatase</fullName>
        <ecNumber evidence="2">3.1.3.48</ecNumber>
    </recommendedName>
</protein>
<dbReference type="AlphaFoldDB" id="Q0USB7"/>
<dbReference type="InParanoid" id="Q0USB7"/>
<dbReference type="Pfam" id="PF00782">
    <property type="entry name" value="DSPc"/>
    <property type="match status" value="1"/>
</dbReference>
<dbReference type="InterPro" id="IPR016130">
    <property type="entry name" value="Tyr_Pase_AS"/>
</dbReference>
<dbReference type="SUPFAM" id="SSF52799">
    <property type="entry name" value="(Phosphotyrosine protein) phosphatases II"/>
    <property type="match status" value="1"/>
</dbReference>
<evidence type="ECO:0000259" key="6">
    <source>
        <dbReference type="PROSITE" id="PS50054"/>
    </source>
</evidence>
<dbReference type="Gene3D" id="3.90.190.10">
    <property type="entry name" value="Protein tyrosine phosphatase superfamily"/>
    <property type="match status" value="1"/>
</dbReference>
<evidence type="ECO:0000256" key="3">
    <source>
        <dbReference type="ARBA" id="ARBA00022801"/>
    </source>
</evidence>
<dbReference type="eggNOG" id="KOG1716">
    <property type="taxonomic scope" value="Eukaryota"/>
</dbReference>
<dbReference type="RefSeq" id="XP_001795753.1">
    <property type="nucleotide sequence ID" value="XM_001795701.1"/>
</dbReference>
<feature type="domain" description="Tyrosine specific protein phosphatases" evidence="7">
    <location>
        <begin position="65"/>
        <end position="126"/>
    </location>
</feature>
<sequence length="335" mass="38169">MALIDKVPGDLQLYIGGMFTLRRREALQQANITHVVSVLRLPLDQDLFSPFKEHMVVEVDDVDDENLLEHFPATNRFIKAGLNGGGGVLVHCAMGKSRSATVVIAYLMQEHNISPAEALSHLRQARSICEPNDGFMKQLELYGEMHTPENVEQSPAYQRWVYQREIELSRACGQAPEADKIRFEDEHVADQNTGFELRCRKCRRALATSSQYLLKHTSPSTKDDESIDALVIAPTKDCAHYFLDPLSWMRPELEGRLECPKVLHQRWANTPGQGMQCSCGEWVVPRISLLKGRIDEAREVDRRYPTATWHSKWPCTNRWPGEAKSMRPGSRSFRI</sequence>
<dbReference type="Proteomes" id="UP000001055">
    <property type="component" value="Unassembled WGS sequence"/>
</dbReference>
<dbReference type="SMART" id="SM00195">
    <property type="entry name" value="DSPc"/>
    <property type="match status" value="1"/>
</dbReference>
<dbReference type="KEGG" id="pno:SNOG_05347"/>
<dbReference type="VEuPathDB" id="FungiDB:JI435_053470"/>
<dbReference type="InterPro" id="IPR016278">
    <property type="entry name" value="DUSP12"/>
</dbReference>
<organism evidence="8 9">
    <name type="scientific">Phaeosphaeria nodorum (strain SN15 / ATCC MYA-4574 / FGSC 10173)</name>
    <name type="common">Glume blotch fungus</name>
    <name type="synonym">Parastagonospora nodorum</name>
    <dbReference type="NCBI Taxonomy" id="321614"/>
    <lineage>
        <taxon>Eukaryota</taxon>
        <taxon>Fungi</taxon>
        <taxon>Dikarya</taxon>
        <taxon>Ascomycota</taxon>
        <taxon>Pezizomycotina</taxon>
        <taxon>Dothideomycetes</taxon>
        <taxon>Pleosporomycetidae</taxon>
        <taxon>Pleosporales</taxon>
        <taxon>Pleosporineae</taxon>
        <taxon>Phaeosphaeriaceae</taxon>
        <taxon>Parastagonospora</taxon>
    </lineage>
</organism>